<evidence type="ECO:0000256" key="7">
    <source>
        <dbReference type="SAM" id="MobiDB-lite"/>
    </source>
</evidence>
<dbReference type="FunFam" id="1.10.510.10:FF:000051">
    <property type="entry name" value="Receptor-like serine/threonine-protein kinase ALE2"/>
    <property type="match status" value="1"/>
</dbReference>
<dbReference type="Gene3D" id="1.10.510.10">
    <property type="entry name" value="Transferase(Phosphotransferase) domain 1"/>
    <property type="match status" value="1"/>
</dbReference>
<feature type="transmembrane region" description="Helical" evidence="8">
    <location>
        <begin position="265"/>
        <end position="289"/>
    </location>
</feature>
<feature type="signal peptide" evidence="9">
    <location>
        <begin position="1"/>
        <end position="20"/>
    </location>
</feature>
<comment type="caution">
    <text evidence="11">The sequence shown here is derived from an EMBL/GenBank/DDBJ whole genome shotgun (WGS) entry which is preliminary data.</text>
</comment>
<dbReference type="InterPro" id="IPR008271">
    <property type="entry name" value="Ser/Thr_kinase_AS"/>
</dbReference>
<keyword evidence="12" id="KW-1185">Reference proteome</keyword>
<organism evidence="11 12">
    <name type="scientific">Rhynchospora tenuis</name>
    <dbReference type="NCBI Taxonomy" id="198213"/>
    <lineage>
        <taxon>Eukaryota</taxon>
        <taxon>Viridiplantae</taxon>
        <taxon>Streptophyta</taxon>
        <taxon>Embryophyta</taxon>
        <taxon>Tracheophyta</taxon>
        <taxon>Spermatophyta</taxon>
        <taxon>Magnoliopsida</taxon>
        <taxon>Liliopsida</taxon>
        <taxon>Poales</taxon>
        <taxon>Cyperaceae</taxon>
        <taxon>Cyperoideae</taxon>
        <taxon>Rhynchosporeae</taxon>
        <taxon>Rhynchospora</taxon>
    </lineage>
</organism>
<evidence type="ECO:0000256" key="9">
    <source>
        <dbReference type="SAM" id="SignalP"/>
    </source>
</evidence>
<dbReference type="PROSITE" id="PS00108">
    <property type="entry name" value="PROTEIN_KINASE_ST"/>
    <property type="match status" value="1"/>
</dbReference>
<proteinExistence type="predicted"/>
<accession>A0AAD5ZDN7</accession>
<keyword evidence="9" id="KW-0732">Signal</keyword>
<dbReference type="Gene3D" id="3.30.200.20">
    <property type="entry name" value="Phosphorylase Kinase, domain 1"/>
    <property type="match status" value="1"/>
</dbReference>
<feature type="region of interest" description="Disordered" evidence="7">
    <location>
        <begin position="224"/>
        <end position="255"/>
    </location>
</feature>
<keyword evidence="2" id="KW-0808">Transferase</keyword>
<evidence type="ECO:0000313" key="12">
    <source>
        <dbReference type="Proteomes" id="UP001210211"/>
    </source>
</evidence>
<evidence type="ECO:0000256" key="8">
    <source>
        <dbReference type="SAM" id="Phobius"/>
    </source>
</evidence>
<dbReference type="EMBL" id="JAMRDG010000002">
    <property type="protein sequence ID" value="KAJ3691554.1"/>
    <property type="molecule type" value="Genomic_DNA"/>
</dbReference>
<dbReference type="Pfam" id="PF23180">
    <property type="entry name" value="ALE2_N"/>
    <property type="match status" value="1"/>
</dbReference>
<dbReference type="PANTHER" id="PTHR47989:SF40">
    <property type="entry name" value="RECEPTOR-LIKE SERINE_THREONINE-PROTEIN KINASE ALE2"/>
    <property type="match status" value="1"/>
</dbReference>
<feature type="region of interest" description="Disordered" evidence="7">
    <location>
        <begin position="36"/>
        <end position="85"/>
    </location>
</feature>
<dbReference type="AlphaFoldDB" id="A0AAD5ZDN7"/>
<dbReference type="InterPro" id="IPR017441">
    <property type="entry name" value="Protein_kinase_ATP_BS"/>
</dbReference>
<feature type="region of interest" description="Disordered" evidence="7">
    <location>
        <begin position="694"/>
        <end position="714"/>
    </location>
</feature>
<evidence type="ECO:0000256" key="6">
    <source>
        <dbReference type="PROSITE-ProRule" id="PRU10141"/>
    </source>
</evidence>
<dbReference type="GO" id="GO:0004674">
    <property type="term" value="F:protein serine/threonine kinase activity"/>
    <property type="evidence" value="ECO:0007669"/>
    <property type="project" value="UniProtKB-KW"/>
</dbReference>
<dbReference type="SUPFAM" id="SSF56112">
    <property type="entry name" value="Protein kinase-like (PK-like)"/>
    <property type="match status" value="1"/>
</dbReference>
<protein>
    <recommendedName>
        <fullName evidence="10">Protein kinase domain-containing protein</fullName>
    </recommendedName>
</protein>
<dbReference type="FunFam" id="3.30.200.20:FF:000146">
    <property type="entry name" value="receptor-like serine/threonine-protein kinase ALE2"/>
    <property type="match status" value="1"/>
</dbReference>
<dbReference type="PANTHER" id="PTHR47989">
    <property type="entry name" value="OS01G0750732 PROTEIN"/>
    <property type="match status" value="1"/>
</dbReference>
<keyword evidence="3 6" id="KW-0547">Nucleotide-binding</keyword>
<evidence type="ECO:0000256" key="5">
    <source>
        <dbReference type="ARBA" id="ARBA00022840"/>
    </source>
</evidence>
<dbReference type="InterPro" id="IPR000719">
    <property type="entry name" value="Prot_kinase_dom"/>
</dbReference>
<keyword evidence="1" id="KW-0723">Serine/threonine-protein kinase</keyword>
<reference evidence="11 12" key="1">
    <citation type="journal article" date="2022" name="Cell">
        <title>Repeat-based holocentromeres influence genome architecture and karyotype evolution.</title>
        <authorList>
            <person name="Hofstatter P.G."/>
            <person name="Thangavel G."/>
            <person name="Lux T."/>
            <person name="Neumann P."/>
            <person name="Vondrak T."/>
            <person name="Novak P."/>
            <person name="Zhang M."/>
            <person name="Costa L."/>
            <person name="Castellani M."/>
            <person name="Scott A."/>
            <person name="Toegelov H."/>
            <person name="Fuchs J."/>
            <person name="Mata-Sucre Y."/>
            <person name="Dias Y."/>
            <person name="Vanzela A.L.L."/>
            <person name="Huettel B."/>
            <person name="Almeida C.C.S."/>
            <person name="Simkova H."/>
            <person name="Souza G."/>
            <person name="Pedrosa-Harand A."/>
            <person name="Macas J."/>
            <person name="Mayer K.F.X."/>
            <person name="Houben A."/>
            <person name="Marques A."/>
        </authorList>
    </citation>
    <scope>NUCLEOTIDE SEQUENCE [LARGE SCALE GENOMIC DNA]</scope>
    <source>
        <strain evidence="11">RhyTen1mFocal</strain>
    </source>
</reference>
<dbReference type="CDD" id="cd14066">
    <property type="entry name" value="STKc_IRAK"/>
    <property type="match status" value="1"/>
</dbReference>
<keyword evidence="8" id="KW-0472">Membrane</keyword>
<dbReference type="Pfam" id="PF07714">
    <property type="entry name" value="PK_Tyr_Ser-Thr"/>
    <property type="match status" value="1"/>
</dbReference>
<dbReference type="InterPro" id="IPR011009">
    <property type="entry name" value="Kinase-like_dom_sf"/>
</dbReference>
<evidence type="ECO:0000256" key="3">
    <source>
        <dbReference type="ARBA" id="ARBA00022741"/>
    </source>
</evidence>
<evidence type="ECO:0000256" key="2">
    <source>
        <dbReference type="ARBA" id="ARBA00022679"/>
    </source>
</evidence>
<sequence length="745" mass="81409">MRGVALVLFTLLHLSSVCLAKIPFFRASGPSRPTFSASSPSWPPEVAPSAPRVAPQFSPISQPPASPGFIVNPPRPQPMHHKRAPPQAYSPFPSPQAGCDDIICSEPLTATPIGSPCGCVFPMKFTMDLDVAPYLLFMHIGELEVEVASGTFLKQSQVKIMAAVPSVEDQQKTRVTIYLVPLREKFDDTTALLIYERVWQKRVPISSSVFGDYKVVSVEYPGLPSSPPSLSEPSMGPTSSRGTSQQPLTADVGHTSTKSQKLNTWIIAVITVSSCFLLLVCVGVVIFVLRQRNLRQLGGGSVGPTTTMAAKRAGTRPMGSSISIPSSSVSDVSAMATYPRSVKTFSLEELSKATESFSSKRVLGEGGFGRVYQGTLESGTEVAVKLLTREDRSGDREFIAEVEMLSRLHHKNLVKLIGICIEGSKRCLVYELVRNGSVESHLHGVDKKKELLDWDIRMKVALGAARGLAYLHEDANPRVIHRDFKASNILLEEDFTPKVTDFGLAREATEGINHISTRVMGTFGYVAPEYAMTGHLLVKSDVYSYGVVLLELLSGRKPVYMSESQGPENLVTWARPLLGSQEGLEKLIDPALRGNYDFDNVAKVASIASMCVHIEPSQRPFMGEVVQALKLVYNDVDDACDDSYSHRESSSNADYDYSRGEFSEGGWWNSNASAFITMDYSSGGMEAMLERPHSAASLDGGQVESMKNRSGPLRTKKKKFASFYRSRGSVSEHARLPVHSRDLGL</sequence>
<evidence type="ECO:0000313" key="11">
    <source>
        <dbReference type="EMBL" id="KAJ3691554.1"/>
    </source>
</evidence>
<name>A0AAD5ZDN7_9POAL</name>
<dbReference type="Proteomes" id="UP001210211">
    <property type="component" value="Unassembled WGS sequence"/>
</dbReference>
<feature type="compositionally biased region" description="Polar residues" evidence="7">
    <location>
        <begin position="238"/>
        <end position="255"/>
    </location>
</feature>
<keyword evidence="4" id="KW-0418">Kinase</keyword>
<evidence type="ECO:0000259" key="10">
    <source>
        <dbReference type="PROSITE" id="PS50011"/>
    </source>
</evidence>
<feature type="domain" description="Protein kinase" evidence="10">
    <location>
        <begin position="357"/>
        <end position="632"/>
    </location>
</feature>
<evidence type="ECO:0000256" key="4">
    <source>
        <dbReference type="ARBA" id="ARBA00022777"/>
    </source>
</evidence>
<dbReference type="InterPro" id="IPR057597">
    <property type="entry name" value="ALE2_N"/>
</dbReference>
<evidence type="ECO:0000256" key="1">
    <source>
        <dbReference type="ARBA" id="ARBA00022527"/>
    </source>
</evidence>
<dbReference type="PROSITE" id="PS50011">
    <property type="entry name" value="PROTEIN_KINASE_DOM"/>
    <property type="match status" value="1"/>
</dbReference>
<keyword evidence="5 6" id="KW-0067">ATP-binding</keyword>
<feature type="chain" id="PRO_5042128127" description="Protein kinase domain-containing protein" evidence="9">
    <location>
        <begin position="21"/>
        <end position="745"/>
    </location>
</feature>
<feature type="binding site" evidence="6">
    <location>
        <position position="385"/>
    </location>
    <ligand>
        <name>ATP</name>
        <dbReference type="ChEBI" id="CHEBI:30616"/>
    </ligand>
</feature>
<feature type="compositionally biased region" description="Low complexity" evidence="7">
    <location>
        <begin position="228"/>
        <end position="237"/>
    </location>
</feature>
<dbReference type="GO" id="GO:0005524">
    <property type="term" value="F:ATP binding"/>
    <property type="evidence" value="ECO:0007669"/>
    <property type="project" value="UniProtKB-UniRule"/>
</dbReference>
<dbReference type="PROSITE" id="PS00107">
    <property type="entry name" value="PROTEIN_KINASE_ATP"/>
    <property type="match status" value="1"/>
</dbReference>
<keyword evidence="8" id="KW-1133">Transmembrane helix</keyword>
<gene>
    <name evidence="11" type="ORF">LUZ61_020718</name>
</gene>
<dbReference type="InterPro" id="IPR001245">
    <property type="entry name" value="Ser-Thr/Tyr_kinase_cat_dom"/>
</dbReference>
<keyword evidence="8" id="KW-0812">Transmembrane</keyword>